<dbReference type="GO" id="GO:0032259">
    <property type="term" value="P:methylation"/>
    <property type="evidence" value="ECO:0007669"/>
    <property type="project" value="UniProtKB-KW"/>
</dbReference>
<dbReference type="InterPro" id="IPR045318">
    <property type="entry name" value="EZH1/2-like"/>
</dbReference>
<dbReference type="GO" id="GO:0031507">
    <property type="term" value="P:heterochromatin formation"/>
    <property type="evidence" value="ECO:0007669"/>
    <property type="project" value="TreeGrafter"/>
</dbReference>
<evidence type="ECO:0000256" key="4">
    <source>
        <dbReference type="ARBA" id="ARBA00023015"/>
    </source>
</evidence>
<organism evidence="8 9">
    <name type="scientific">Parastrongyloides trichosuri</name>
    <name type="common">Possum-specific nematode worm</name>
    <dbReference type="NCBI Taxonomy" id="131310"/>
    <lineage>
        <taxon>Eukaryota</taxon>
        <taxon>Metazoa</taxon>
        <taxon>Ecdysozoa</taxon>
        <taxon>Nematoda</taxon>
        <taxon>Chromadorea</taxon>
        <taxon>Rhabditida</taxon>
        <taxon>Tylenchina</taxon>
        <taxon>Panagrolaimomorpha</taxon>
        <taxon>Strongyloidoidea</taxon>
        <taxon>Strongyloididae</taxon>
        <taxon>Parastrongyloides</taxon>
    </lineage>
</organism>
<feature type="domain" description="CXC" evidence="7">
    <location>
        <begin position="483"/>
        <end position="587"/>
    </location>
</feature>
<dbReference type="PANTHER" id="PTHR45747">
    <property type="entry name" value="HISTONE-LYSINE N-METHYLTRANSFERASE E(Z)"/>
    <property type="match status" value="1"/>
</dbReference>
<keyword evidence="4" id="KW-0805">Transcription regulation</keyword>
<dbReference type="GO" id="GO:0003682">
    <property type="term" value="F:chromatin binding"/>
    <property type="evidence" value="ECO:0007669"/>
    <property type="project" value="TreeGrafter"/>
</dbReference>
<evidence type="ECO:0000256" key="5">
    <source>
        <dbReference type="ARBA" id="ARBA00023163"/>
    </source>
</evidence>
<dbReference type="Gene3D" id="2.170.270.10">
    <property type="entry name" value="SET domain"/>
    <property type="match status" value="1"/>
</dbReference>
<keyword evidence="8" id="KW-1185">Reference proteome</keyword>
<dbReference type="AlphaFoldDB" id="A0A0N4ZFL7"/>
<dbReference type="STRING" id="131310.A0A0N4ZFL7"/>
<keyword evidence="5" id="KW-0804">Transcription</keyword>
<evidence type="ECO:0000313" key="9">
    <source>
        <dbReference type="WBParaSite" id="PTRK_0000654700.1"/>
    </source>
</evidence>
<evidence type="ECO:0000259" key="7">
    <source>
        <dbReference type="PROSITE" id="PS51633"/>
    </source>
</evidence>
<evidence type="ECO:0000256" key="3">
    <source>
        <dbReference type="ARBA" id="ARBA00022691"/>
    </source>
</evidence>
<dbReference type="InterPro" id="IPR026489">
    <property type="entry name" value="CXC_dom"/>
</dbReference>
<evidence type="ECO:0000313" key="8">
    <source>
        <dbReference type="Proteomes" id="UP000038045"/>
    </source>
</evidence>
<dbReference type="SUPFAM" id="SSF82199">
    <property type="entry name" value="SET domain"/>
    <property type="match status" value="1"/>
</dbReference>
<evidence type="ECO:0000256" key="2">
    <source>
        <dbReference type="ARBA" id="ARBA00022679"/>
    </source>
</evidence>
<keyword evidence="2" id="KW-0808">Transferase</keyword>
<name>A0A0N4ZFL7_PARTI</name>
<dbReference type="WBParaSite" id="PTRK_0000654700.1">
    <property type="protein sequence ID" value="PTRK_0000654700.1"/>
    <property type="gene ID" value="PTRK_0000654700"/>
</dbReference>
<sequence>MNLENNIFKDVLNLQNHDFLSTGIRSTKDIFVSETSSQSSPPHGVKGMKPITDIKEIKSEKYFEENLCEFSQKDKISNLVQNYLNENDVTNGIDQPLCNDILKAVRLCSIYENKKAMANMYVLESLKVHDNINGESDASVVIKSLESINSQLDRGIKIENKNFRFESGSKTYLTTVNNVEITQFESDEDETIVKEKPSPVTISSQNYEIIGSLNAVPFINTRKNFYTPDDLYLHYCVDEFYENKDETNDIIEEFSAEENELDIFPDGIRGLKEDVVDINLTPDLLYHIVALMREKHPDFSIDTILININFLFPKLGSMKTLKDILNNVEEHLGNLEDVDSEEESQTLISLFCMRCCMFSCACERKIDPIPPPVYVSELPFDDSKNTGSCGNDCYKNCGSGMKIVYVYTKKEMMDLELYYKQYGDRSCFIKNTIISEGRELIYCKKIKYFIDTYCNDKSTKEYIKVSNPKFNPNARSVFYTKILKKIQKENKCVDNKVIYIPCKHVGECNEKNDCSCIKSKHPCINICACLPSCKMRFLGCTCSKGKCNTNRCPCVILGWECTPNLCKKCCCDKSIEAPLKDICKNSFVQRGLCKRLEILPSSVGGFGAFAVDTIEKGEFISEYTGELISETESEKRGRIYDSKKTSYLFILNSTQQIDSYDYGNTSRFINHSDTNDNVFGSVIVVNGVQTIVFHAARQILKGEELFFNYNYSTKQKNTIFKNNTL</sequence>
<evidence type="ECO:0000259" key="6">
    <source>
        <dbReference type="PROSITE" id="PS50280"/>
    </source>
</evidence>
<keyword evidence="3" id="KW-0949">S-adenosyl-L-methionine</keyword>
<accession>A0A0N4ZFL7</accession>
<dbReference type="GO" id="GO:0005634">
    <property type="term" value="C:nucleus"/>
    <property type="evidence" value="ECO:0007669"/>
    <property type="project" value="TreeGrafter"/>
</dbReference>
<dbReference type="InterPro" id="IPR001214">
    <property type="entry name" value="SET_dom"/>
</dbReference>
<dbReference type="Pfam" id="PF00856">
    <property type="entry name" value="SET"/>
    <property type="match status" value="1"/>
</dbReference>
<dbReference type="PANTHER" id="PTHR45747:SF4">
    <property type="entry name" value="HISTONE-LYSINE N-METHYLTRANSFERASE E(Z)"/>
    <property type="match status" value="1"/>
</dbReference>
<dbReference type="PROSITE" id="PS51633">
    <property type="entry name" value="CXC"/>
    <property type="match status" value="1"/>
</dbReference>
<evidence type="ECO:0000256" key="1">
    <source>
        <dbReference type="ARBA" id="ARBA00022603"/>
    </source>
</evidence>
<protein>
    <submittedName>
        <fullName evidence="9">[Histone H3]-lysine(27) N-trimethyltransferase</fullName>
    </submittedName>
</protein>
<dbReference type="SMART" id="SM00317">
    <property type="entry name" value="SET"/>
    <property type="match status" value="1"/>
</dbReference>
<feature type="domain" description="SET" evidence="6">
    <location>
        <begin position="594"/>
        <end position="710"/>
    </location>
</feature>
<dbReference type="InterPro" id="IPR046341">
    <property type="entry name" value="SET_dom_sf"/>
</dbReference>
<reference evidence="9" key="1">
    <citation type="submission" date="2017-02" db="UniProtKB">
        <authorList>
            <consortium name="WormBaseParasite"/>
        </authorList>
    </citation>
    <scope>IDENTIFICATION</scope>
</reference>
<proteinExistence type="predicted"/>
<keyword evidence="1" id="KW-0489">Methyltransferase</keyword>
<dbReference type="GO" id="GO:0046976">
    <property type="term" value="F:histone H3K27 methyltransferase activity"/>
    <property type="evidence" value="ECO:0007669"/>
    <property type="project" value="UniProtKB-ARBA"/>
</dbReference>
<dbReference type="Proteomes" id="UP000038045">
    <property type="component" value="Unplaced"/>
</dbReference>
<dbReference type="PROSITE" id="PS50280">
    <property type="entry name" value="SET"/>
    <property type="match status" value="1"/>
</dbReference>